<dbReference type="RefSeq" id="WP_259123896.1">
    <property type="nucleotide sequence ID" value="NZ_JANTZO010000005.1"/>
</dbReference>
<name>A0A9X2Q1Q6_9BACT</name>
<gene>
    <name evidence="1" type="ORF">GGP61_001526</name>
</gene>
<dbReference type="AlphaFoldDB" id="A0A9X2Q1Q6"/>
<sequence length="275" mass="31708">MPERREYPDAHHKVLRAFEGRWDESGRVPFETAAVVGKGPFRRGKMQSYLWDLGVESRYLKDIGEPEVLVLGRTWIEGQEKRQTKQLLSRRRGETLRICSQEMLLAWSMTGVDPNERPQTARTFVEGHPALEMVREELEGRWPGTDPIPSGGDGNYEPGQTESPLIRIGYRVGRTNGKPKARRRQLLRSAFEMELSSFPGDYPSQYIEEWGPSRSGQRLERMALHIAGRCKSFRRNENADYSEAIADYEDDLGWLKETFYTPTTYGFRWPSSTEA</sequence>
<organism evidence="1 2">
    <name type="scientific">Salinibacter ruber</name>
    <dbReference type="NCBI Taxonomy" id="146919"/>
    <lineage>
        <taxon>Bacteria</taxon>
        <taxon>Pseudomonadati</taxon>
        <taxon>Rhodothermota</taxon>
        <taxon>Rhodothermia</taxon>
        <taxon>Rhodothermales</taxon>
        <taxon>Salinibacteraceae</taxon>
        <taxon>Salinibacter</taxon>
    </lineage>
</organism>
<dbReference type="EMBL" id="JANUAE010000004">
    <property type="protein sequence ID" value="MCS3709922.1"/>
    <property type="molecule type" value="Genomic_DNA"/>
</dbReference>
<comment type="caution">
    <text evidence="1">The sequence shown here is derived from an EMBL/GenBank/DDBJ whole genome shotgun (WGS) entry which is preliminary data.</text>
</comment>
<reference evidence="1" key="1">
    <citation type="submission" date="2022-08" db="EMBL/GenBank/DDBJ databases">
        <title>Genomic Encyclopedia of Type Strains, Phase V (KMG-V): Genome sequencing to study the core and pangenomes of soil and plant-associated prokaryotes.</title>
        <authorList>
            <person name="Whitman W."/>
        </authorList>
    </citation>
    <scope>NUCLEOTIDE SEQUENCE</scope>
    <source>
        <strain evidence="1">SP3049</strain>
    </source>
</reference>
<proteinExistence type="predicted"/>
<accession>A0A9X2Q1Q6</accession>
<evidence type="ECO:0000313" key="2">
    <source>
        <dbReference type="Proteomes" id="UP001155057"/>
    </source>
</evidence>
<protein>
    <submittedName>
        <fullName evidence="1">Uncharacterized protein</fullName>
    </submittedName>
</protein>
<evidence type="ECO:0000313" key="1">
    <source>
        <dbReference type="EMBL" id="MCS3709922.1"/>
    </source>
</evidence>
<dbReference type="Proteomes" id="UP001155057">
    <property type="component" value="Unassembled WGS sequence"/>
</dbReference>